<reference evidence="3 4" key="1">
    <citation type="journal article" date="2023" name="Microorganisms">
        <title>Thiorhodovibrio frisius and Trv. litoralis spp. nov., Two Novel Members from a Clade of Fastidious Purple Sulfur Bacteria That Exhibit Unique Red-Shifted Light-Harvesting Capabilities.</title>
        <authorList>
            <person name="Methner A."/>
            <person name="Kuzyk S.B."/>
            <person name="Petersen J."/>
            <person name="Bauer S."/>
            <person name="Brinkmann H."/>
            <person name="Sichau K."/>
            <person name="Wanner G."/>
            <person name="Wolf J."/>
            <person name="Neumann-Schaal M."/>
            <person name="Henke P."/>
            <person name="Tank M."/>
            <person name="Sproer C."/>
            <person name="Bunk B."/>
            <person name="Overmann J."/>
        </authorList>
    </citation>
    <scope>NUCLEOTIDE SEQUENCE [LARGE SCALE GENOMIC DNA]</scope>
    <source>
        <strain evidence="3 4">DSM 6702</strain>
    </source>
</reference>
<dbReference type="EMBL" id="CP121472">
    <property type="protein sequence ID" value="WPL17075.1"/>
    <property type="molecule type" value="Genomic_DNA"/>
</dbReference>
<proteinExistence type="predicted"/>
<evidence type="ECO:0000313" key="4">
    <source>
        <dbReference type="Proteomes" id="UP001432180"/>
    </source>
</evidence>
<organism evidence="3 4">
    <name type="scientific">Thiorhodovibrio winogradskyi</name>
    <dbReference type="NCBI Taxonomy" id="77007"/>
    <lineage>
        <taxon>Bacteria</taxon>
        <taxon>Pseudomonadati</taxon>
        <taxon>Pseudomonadota</taxon>
        <taxon>Gammaproteobacteria</taxon>
        <taxon>Chromatiales</taxon>
        <taxon>Chromatiaceae</taxon>
        <taxon>Thiorhodovibrio</taxon>
    </lineage>
</organism>
<sequence length="65" mass="7007">MPTLPTTSRKPPRCLGIKQLPRTHQGPSMLTSVVIVGLMLAGLLWLPPAESLTSQWPALTLGLHP</sequence>
<evidence type="ECO:0000313" key="3">
    <source>
        <dbReference type="EMBL" id="WPL17075.1"/>
    </source>
</evidence>
<evidence type="ECO:0000256" key="1">
    <source>
        <dbReference type="SAM" id="MobiDB-lite"/>
    </source>
</evidence>
<keyword evidence="2" id="KW-1133">Transmembrane helix</keyword>
<keyword evidence="4" id="KW-1185">Reference proteome</keyword>
<keyword evidence="2" id="KW-0812">Transmembrane</keyword>
<evidence type="ECO:0000256" key="2">
    <source>
        <dbReference type="SAM" id="Phobius"/>
    </source>
</evidence>
<feature type="region of interest" description="Disordered" evidence="1">
    <location>
        <begin position="1"/>
        <end position="21"/>
    </location>
</feature>
<protein>
    <submittedName>
        <fullName evidence="3">Uncharacterized protein</fullName>
    </submittedName>
</protein>
<dbReference type="RefSeq" id="WP_328987590.1">
    <property type="nucleotide sequence ID" value="NZ_CP121472.1"/>
</dbReference>
<feature type="transmembrane region" description="Helical" evidence="2">
    <location>
        <begin position="28"/>
        <end position="46"/>
    </location>
</feature>
<name>A0ABZ0S7V1_9GAMM</name>
<gene>
    <name evidence="3" type="ORF">Thiowin_02061</name>
</gene>
<keyword evidence="2" id="KW-0472">Membrane</keyword>
<dbReference type="Proteomes" id="UP001432180">
    <property type="component" value="Chromosome"/>
</dbReference>
<accession>A0ABZ0S7V1</accession>